<comment type="subcellular location">
    <subcellularLocation>
        <location evidence="1">Membrane</location>
    </subcellularLocation>
</comment>
<evidence type="ECO:0000256" key="11">
    <source>
        <dbReference type="SAM" id="MobiDB-lite"/>
    </source>
</evidence>
<evidence type="ECO:0000256" key="1">
    <source>
        <dbReference type="ARBA" id="ARBA00004370"/>
    </source>
</evidence>
<dbReference type="FunFam" id="3.40.50.300:FF:000109">
    <property type="entry name" value="Peroxisomal biogenesis factor 6"/>
    <property type="match status" value="1"/>
</dbReference>
<dbReference type="GO" id="GO:0005829">
    <property type="term" value="C:cytosol"/>
    <property type="evidence" value="ECO:0007669"/>
    <property type="project" value="TreeGrafter"/>
</dbReference>
<keyword evidence="3" id="KW-0962">Peroxisome biogenesis</keyword>
<evidence type="ECO:0000256" key="7">
    <source>
        <dbReference type="ARBA" id="ARBA00023136"/>
    </source>
</evidence>
<dbReference type="OrthoDB" id="2187at2759"/>
<comment type="similarity">
    <text evidence="2">Belongs to the AAA ATPase family.</text>
</comment>
<feature type="region of interest" description="Disordered" evidence="11">
    <location>
        <begin position="487"/>
        <end position="506"/>
    </location>
</feature>
<dbReference type="EMBL" id="BEGY01000076">
    <property type="protein sequence ID" value="GAX82166.1"/>
    <property type="molecule type" value="Genomic_DNA"/>
</dbReference>
<dbReference type="Pfam" id="PF00004">
    <property type="entry name" value="AAA"/>
    <property type="match status" value="2"/>
</dbReference>
<dbReference type="Gene3D" id="1.10.8.60">
    <property type="match status" value="1"/>
</dbReference>
<reference evidence="13 14" key="1">
    <citation type="submission" date="2017-08" db="EMBL/GenBank/DDBJ databases">
        <title>Acidophilic green algal genome provides insights into adaptation to an acidic environment.</title>
        <authorList>
            <person name="Hirooka S."/>
            <person name="Hirose Y."/>
            <person name="Kanesaki Y."/>
            <person name="Higuchi S."/>
            <person name="Fujiwara T."/>
            <person name="Onuma R."/>
            <person name="Era A."/>
            <person name="Ohbayashi R."/>
            <person name="Uzuka A."/>
            <person name="Nozaki H."/>
            <person name="Yoshikawa H."/>
            <person name="Miyagishima S.Y."/>
        </authorList>
    </citation>
    <scope>NUCLEOTIDE SEQUENCE [LARGE SCALE GENOMIC DNA]</scope>
    <source>
        <strain evidence="13 14">NIES-2499</strain>
    </source>
</reference>
<dbReference type="AlphaFoldDB" id="A0A250XGL2"/>
<evidence type="ECO:0000256" key="3">
    <source>
        <dbReference type="ARBA" id="ARBA00022593"/>
    </source>
</evidence>
<evidence type="ECO:0000256" key="6">
    <source>
        <dbReference type="ARBA" id="ARBA00022840"/>
    </source>
</evidence>
<dbReference type="GO" id="GO:0005524">
    <property type="term" value="F:ATP binding"/>
    <property type="evidence" value="ECO:0007669"/>
    <property type="project" value="UniProtKB-KW"/>
</dbReference>
<dbReference type="Gene3D" id="3.40.50.300">
    <property type="entry name" value="P-loop containing nucleotide triphosphate hydrolases"/>
    <property type="match status" value="2"/>
</dbReference>
<keyword evidence="4" id="KW-0547">Nucleotide-binding</keyword>
<dbReference type="PANTHER" id="PTHR23077">
    <property type="entry name" value="AAA-FAMILY ATPASE"/>
    <property type="match status" value="1"/>
</dbReference>
<dbReference type="PANTHER" id="PTHR23077:SF9">
    <property type="entry name" value="PEROXISOMAL ATPASE PEX6"/>
    <property type="match status" value="1"/>
</dbReference>
<keyword evidence="7" id="KW-0472">Membrane</keyword>
<evidence type="ECO:0000313" key="13">
    <source>
        <dbReference type="EMBL" id="GAX82166.1"/>
    </source>
</evidence>
<evidence type="ECO:0000256" key="2">
    <source>
        <dbReference type="ARBA" id="ARBA00006914"/>
    </source>
</evidence>
<feature type="compositionally biased region" description="Polar residues" evidence="11">
    <location>
        <begin position="644"/>
        <end position="666"/>
    </location>
</feature>
<proteinExistence type="inferred from homology"/>
<gene>
    <name evidence="13" type="ORF">CEUSTIGMA_g9594.t1</name>
</gene>
<evidence type="ECO:0000256" key="10">
    <source>
        <dbReference type="ARBA" id="ARBA00048778"/>
    </source>
</evidence>
<protein>
    <recommendedName>
        <fullName evidence="8">Peroxisomal ATPase PEX6</fullName>
    </recommendedName>
    <alternativeName>
        <fullName evidence="9">Peroxin-6</fullName>
    </alternativeName>
</protein>
<comment type="caution">
    <text evidence="13">The sequence shown here is derived from an EMBL/GenBank/DDBJ whole genome shotgun (WGS) entry which is preliminary data.</text>
</comment>
<evidence type="ECO:0000259" key="12">
    <source>
        <dbReference type="SMART" id="SM00382"/>
    </source>
</evidence>
<evidence type="ECO:0000256" key="8">
    <source>
        <dbReference type="ARBA" id="ARBA00034811"/>
    </source>
</evidence>
<evidence type="ECO:0000256" key="4">
    <source>
        <dbReference type="ARBA" id="ARBA00022741"/>
    </source>
</evidence>
<dbReference type="InterPro" id="IPR003960">
    <property type="entry name" value="ATPase_AAA_CS"/>
</dbReference>
<name>A0A250XGL2_9CHLO</name>
<dbReference type="InterPro" id="IPR050168">
    <property type="entry name" value="AAA_ATPase_domain"/>
</dbReference>
<feature type="compositionally biased region" description="Polar residues" evidence="11">
    <location>
        <begin position="496"/>
        <end position="505"/>
    </location>
</feature>
<dbReference type="GO" id="GO:0005778">
    <property type="term" value="C:peroxisomal membrane"/>
    <property type="evidence" value="ECO:0007669"/>
    <property type="project" value="TreeGrafter"/>
</dbReference>
<feature type="region of interest" description="Disordered" evidence="11">
    <location>
        <begin position="125"/>
        <end position="158"/>
    </location>
</feature>
<comment type="catalytic activity">
    <reaction evidence="10">
        <text>ATP + H2O = ADP + phosphate + H(+)</text>
        <dbReference type="Rhea" id="RHEA:13065"/>
        <dbReference type="ChEBI" id="CHEBI:15377"/>
        <dbReference type="ChEBI" id="CHEBI:15378"/>
        <dbReference type="ChEBI" id="CHEBI:30616"/>
        <dbReference type="ChEBI" id="CHEBI:43474"/>
        <dbReference type="ChEBI" id="CHEBI:456216"/>
    </reaction>
    <physiologicalReaction direction="left-to-right" evidence="10">
        <dbReference type="Rhea" id="RHEA:13066"/>
    </physiologicalReaction>
</comment>
<keyword evidence="6" id="KW-0067">ATP-binding</keyword>
<dbReference type="Proteomes" id="UP000232323">
    <property type="component" value="Unassembled WGS sequence"/>
</dbReference>
<feature type="region of interest" description="Disordered" evidence="11">
    <location>
        <begin position="643"/>
        <end position="666"/>
    </location>
</feature>
<dbReference type="GO" id="GO:0016887">
    <property type="term" value="F:ATP hydrolysis activity"/>
    <property type="evidence" value="ECO:0007669"/>
    <property type="project" value="InterPro"/>
</dbReference>
<evidence type="ECO:0000256" key="5">
    <source>
        <dbReference type="ARBA" id="ARBA00022801"/>
    </source>
</evidence>
<dbReference type="GO" id="GO:0016558">
    <property type="term" value="P:protein import into peroxisome matrix"/>
    <property type="evidence" value="ECO:0007669"/>
    <property type="project" value="TreeGrafter"/>
</dbReference>
<dbReference type="PROSITE" id="PS00674">
    <property type="entry name" value="AAA"/>
    <property type="match status" value="1"/>
</dbReference>
<dbReference type="InterPro" id="IPR027417">
    <property type="entry name" value="P-loop_NTPase"/>
</dbReference>
<organism evidence="13 14">
    <name type="scientific">Chlamydomonas eustigma</name>
    <dbReference type="NCBI Taxonomy" id="1157962"/>
    <lineage>
        <taxon>Eukaryota</taxon>
        <taxon>Viridiplantae</taxon>
        <taxon>Chlorophyta</taxon>
        <taxon>core chlorophytes</taxon>
        <taxon>Chlorophyceae</taxon>
        <taxon>CS clade</taxon>
        <taxon>Chlamydomonadales</taxon>
        <taxon>Chlamydomonadaceae</taxon>
        <taxon>Chlamydomonas</taxon>
    </lineage>
</organism>
<evidence type="ECO:0000313" key="14">
    <source>
        <dbReference type="Proteomes" id="UP000232323"/>
    </source>
</evidence>
<dbReference type="InterPro" id="IPR003959">
    <property type="entry name" value="ATPase_AAA_core"/>
</dbReference>
<dbReference type="STRING" id="1157962.A0A250XGL2"/>
<keyword evidence="5" id="KW-0378">Hydrolase</keyword>
<dbReference type="SUPFAM" id="SSF52540">
    <property type="entry name" value="P-loop containing nucleoside triphosphate hydrolases"/>
    <property type="match status" value="2"/>
</dbReference>
<dbReference type="InterPro" id="IPR003593">
    <property type="entry name" value="AAA+_ATPase"/>
</dbReference>
<feature type="domain" description="AAA+ ATPase" evidence="12">
    <location>
        <begin position="737"/>
        <end position="884"/>
    </location>
</feature>
<keyword evidence="14" id="KW-1185">Reference proteome</keyword>
<dbReference type="SMART" id="SM00382">
    <property type="entry name" value="AAA"/>
    <property type="match status" value="2"/>
</dbReference>
<feature type="domain" description="AAA+ ATPase" evidence="12">
    <location>
        <begin position="373"/>
        <end position="570"/>
    </location>
</feature>
<sequence length="1054" mass="113333">MAQVFAAASGSNSFLEEDMIFLSPLLAFNLGLSTWLEPFLNPNEEALRDDASCYSGRDQRCRVVVMEAVTQHQQKDWGGHIYNPVPPAASSLTITRIGSPHPKILKDSLAAFKIQQGAAFTASSEMRYNAPSSSQPRTATISSTTQGLKEMDSTSPEKVTRALKTSSTQVGKALTPADAEGAVAQALEHYFLSCPRYLSVGEVFGVKVENGTPVSSTTLLSSLGASNPAWHYFRVMSLQPQHVVLPQRIDPVTTEVILKGGTFRSNLPVGLPAFSSCLASCKTAVMEASQGLGADASLSELNTCLDRSEQGMVSGSHLVEKQAMLPLLGDTVYEPRQGLVGLQGVAGPLRSTWKQVAKLMAPLLHPETKNLELKMSLLLHGPRGSGRRTAVRAAAAALGLHYIPISCHDFRGSSDTKSLDALTEIAAQASRFAPCVLLLNHVEELVRGSGNPGSTSQSINLMGASEALFKLMELYGSCAARSASLCSRPSPPSNFERASSSSQDQGLKDSSHAIFTLSASSFSDHDDSTSKQQTHLPGLVIFVGCCVNREDVPAQLGRCFTHNLQVDAPSREELQGLLQGALGRPGSEIPHEEVDQVSRQMAGLLPLDVRGVAADAASAASTEHFLLETTVEASAHWVEGLNDVGTTEHTPSSTRGSKSVEPNSELSTIEGVPLGLKHLEMALGRVKSRTATEVGAPQVPNVKWEDIGGLEDVKATILDTIELPLRHPELFSGGLRRRSGVLLYGPPGSGKTLLAKAVASQCAATFMSVKGPELVNMYVGESERQVREIFARARRASPCVMFFDELDSLAPARGASGDSGGVMDRVVSQLLAEIDGVQGGQQHQGGGRITELFIIGATNRPDLLDPALLRPGRLDHLIYVGIAKEPSLKLNVMKALTRKFTLDTDVDLQSISKLCPPQLTGADLYALCADAWMCALKRKILSNEEMAEQKQQHPSDPSVLEWGGDRSSLDATDQTLAEQAEVYDEARRELLRSAQLLKKAGEGTPQETTFEEQHVLRVQHADFCAALNALVPSLSLEELMKYERLRDQYQGQKA</sequence>
<accession>A0A250XGL2</accession>
<evidence type="ECO:0000256" key="9">
    <source>
        <dbReference type="ARBA" id="ARBA00034920"/>
    </source>
</evidence>